<keyword evidence="8" id="KW-1185">Reference proteome</keyword>
<reference evidence="7 8" key="1">
    <citation type="submission" date="2023-05" db="EMBL/GenBank/DDBJ databases">
        <title>A 100% complete, gapless, phased diploid assembly of the Scenedesmus obliquus UTEX 3031 genome.</title>
        <authorList>
            <person name="Biondi T.C."/>
            <person name="Hanschen E.R."/>
            <person name="Kwon T."/>
            <person name="Eng W."/>
            <person name="Kruse C.P.S."/>
            <person name="Koehler S.I."/>
            <person name="Kunde Y."/>
            <person name="Gleasner C.D."/>
            <person name="You Mak K.T."/>
            <person name="Polle J."/>
            <person name="Hovde B.T."/>
            <person name="Starkenburg S.R."/>
        </authorList>
    </citation>
    <scope>NUCLEOTIDE SEQUENCE [LARGE SCALE GENOMIC DNA]</scope>
    <source>
        <strain evidence="7 8">DOE0152z</strain>
    </source>
</reference>
<evidence type="ECO:0000313" key="7">
    <source>
        <dbReference type="EMBL" id="WIA20476.1"/>
    </source>
</evidence>
<dbReference type="EMBL" id="CP126219">
    <property type="protein sequence ID" value="WIA20476.1"/>
    <property type="molecule type" value="Genomic_DNA"/>
</dbReference>
<dbReference type="Proteomes" id="UP001244341">
    <property type="component" value="Chromosome 12b"/>
</dbReference>
<dbReference type="Pfam" id="PF00282">
    <property type="entry name" value="Pyridoxal_deC"/>
    <property type="match status" value="1"/>
</dbReference>
<keyword evidence="3" id="KW-0456">Lyase</keyword>
<dbReference type="Gene3D" id="6.10.140.2150">
    <property type="match status" value="1"/>
</dbReference>
<proteinExistence type="inferred from homology"/>
<dbReference type="InterPro" id="IPR015424">
    <property type="entry name" value="PyrdxlP-dep_Trfase"/>
</dbReference>
<dbReference type="InterPro" id="IPR050477">
    <property type="entry name" value="GrpII_AminoAcid_Decarb"/>
</dbReference>
<dbReference type="SUPFAM" id="SSF53383">
    <property type="entry name" value="PLP-dependent transferases"/>
    <property type="match status" value="1"/>
</dbReference>
<evidence type="ECO:0000256" key="3">
    <source>
        <dbReference type="ARBA" id="ARBA00023239"/>
    </source>
</evidence>
<accession>A0ABY8UJW8</accession>
<evidence type="ECO:0000313" key="8">
    <source>
        <dbReference type="Proteomes" id="UP001244341"/>
    </source>
</evidence>
<comment type="similarity">
    <text evidence="4">Belongs to the group II decarboxylase family. Sphingosine-1-phosphate lyase subfamily.</text>
</comment>
<dbReference type="Gene3D" id="3.40.640.10">
    <property type="entry name" value="Type I PLP-dependent aspartate aminotransferase-like (Major domain)"/>
    <property type="match status" value="1"/>
</dbReference>
<evidence type="ECO:0000256" key="1">
    <source>
        <dbReference type="ARBA" id="ARBA00001933"/>
    </source>
</evidence>
<protein>
    <recommendedName>
        <fullName evidence="5">sphinganine-1-phosphate aldolase</fullName>
        <ecNumber evidence="5">4.1.2.27</ecNumber>
    </recommendedName>
    <alternativeName>
        <fullName evidence="6">Sphingosine-1-phosphate aldolase</fullName>
    </alternativeName>
</protein>
<organism evidence="7 8">
    <name type="scientific">Tetradesmus obliquus</name>
    <name type="common">Green alga</name>
    <name type="synonym">Acutodesmus obliquus</name>
    <dbReference type="NCBI Taxonomy" id="3088"/>
    <lineage>
        <taxon>Eukaryota</taxon>
        <taxon>Viridiplantae</taxon>
        <taxon>Chlorophyta</taxon>
        <taxon>core chlorophytes</taxon>
        <taxon>Chlorophyceae</taxon>
        <taxon>CS clade</taxon>
        <taxon>Sphaeropleales</taxon>
        <taxon>Scenedesmaceae</taxon>
        <taxon>Tetradesmus</taxon>
    </lineage>
</organism>
<keyword evidence="2" id="KW-0663">Pyridoxal phosphate</keyword>
<dbReference type="Gene3D" id="3.90.1150.10">
    <property type="entry name" value="Aspartate Aminotransferase, domain 1"/>
    <property type="match status" value="1"/>
</dbReference>
<dbReference type="InterPro" id="IPR015421">
    <property type="entry name" value="PyrdxlP-dep_Trfase_major"/>
</dbReference>
<name>A0ABY8UJW8_TETOB</name>
<dbReference type="InterPro" id="IPR015422">
    <property type="entry name" value="PyrdxlP-dep_Trfase_small"/>
</dbReference>
<gene>
    <name evidence="7" type="ORF">OEZ85_004880</name>
</gene>
<dbReference type="PANTHER" id="PTHR42735:SF6">
    <property type="entry name" value="SPHINGOSINE-1-PHOSPHATE LYASE 1"/>
    <property type="match status" value="1"/>
</dbReference>
<dbReference type="InterPro" id="IPR002129">
    <property type="entry name" value="PyrdxlP-dep_de-COase"/>
</dbReference>
<evidence type="ECO:0000256" key="2">
    <source>
        <dbReference type="ARBA" id="ARBA00022898"/>
    </source>
</evidence>
<evidence type="ECO:0000256" key="6">
    <source>
        <dbReference type="ARBA" id="ARBA00042568"/>
    </source>
</evidence>
<sequence>MGLPAGLQQLLAPYLKFLTPIAQQIGPEFHKIMRALVAALDNLARPLGPLLHRLVDPLLPQLQASAAAVDAALGRFRPWQVLLLAAGATLLLVTAAQAAAAKLERIRRQGVVNWACACLRSAPIIRGLLAKEKAKIAAKIAAGIQRDGLAMTRLPKQGRPAAAVLELLKAGIQRDGLAMAHLPKQGSPAAAVLELLKAKESRNVRVAPGTNSMSGVVYIKDNEHKQLLDDVFCLFSWTNPLHSDIFPSVRQMEAEVIAMTANMLHGGPGTNAPHVCGAMTSGGTESILLAIKAARDYMAESRGITCPEMVVGPSAHAAYWKAAEYFNIKLVQAPLGKDFRLHGASVARCISRNTVLVVASAPGFPHGVVDDVAGIAAAAARRGVPCHVDGCLGGFLLPFVEQLGYDVPVFDFRVPGVTSLSVDTHKFGMAHKGTSVVLYRSPELRRHQFTKLRRHQFTSVTDWSGGLYISPTMAGSRSGAVIATAWASLVALGHDGLLNAADGIMRAARDFKRQLSLQLPELRVLGQPHASVVAFAAADPAQLNVYCLNDLLTQKGWHLNALQRPAALHFCFTAQHVDVVPGLIADVKSALAVLAKDPGGLGAQGSAPLYGLAGVSPDRGLIGEFLVAYQDAALAP</sequence>
<comment type="cofactor">
    <cofactor evidence="1">
        <name>pyridoxal 5'-phosphate</name>
        <dbReference type="ChEBI" id="CHEBI:597326"/>
    </cofactor>
</comment>
<evidence type="ECO:0000256" key="4">
    <source>
        <dbReference type="ARBA" id="ARBA00038302"/>
    </source>
</evidence>
<evidence type="ECO:0000256" key="5">
    <source>
        <dbReference type="ARBA" id="ARBA00038965"/>
    </source>
</evidence>
<dbReference type="EC" id="4.1.2.27" evidence="5"/>
<dbReference type="PANTHER" id="PTHR42735">
    <property type="match status" value="1"/>
</dbReference>